<dbReference type="EMBL" id="BGZK01001333">
    <property type="protein sequence ID" value="GBP77486.1"/>
    <property type="molecule type" value="Genomic_DNA"/>
</dbReference>
<dbReference type="AlphaFoldDB" id="A0A4C1YMM9"/>
<keyword evidence="2" id="KW-1185">Reference proteome</keyword>
<protein>
    <submittedName>
        <fullName evidence="1">Uncharacterized protein</fullName>
    </submittedName>
</protein>
<dbReference type="Proteomes" id="UP000299102">
    <property type="component" value="Unassembled WGS sequence"/>
</dbReference>
<sequence>MSRIMIGIDSGTEIAIMVDSVVRPVKKMRRLFDVHEGRGRELEYSVEIIDRRCTEFKRVRTSTKDDHRSGRPTTVVTEEMVKTVEEIILAGYRVYPTHVNEAACVGCANQTSSKHLPLVASGGGVGNQS</sequence>
<organism evidence="1 2">
    <name type="scientific">Eumeta variegata</name>
    <name type="common">Bagworm moth</name>
    <name type="synonym">Eumeta japonica</name>
    <dbReference type="NCBI Taxonomy" id="151549"/>
    <lineage>
        <taxon>Eukaryota</taxon>
        <taxon>Metazoa</taxon>
        <taxon>Ecdysozoa</taxon>
        <taxon>Arthropoda</taxon>
        <taxon>Hexapoda</taxon>
        <taxon>Insecta</taxon>
        <taxon>Pterygota</taxon>
        <taxon>Neoptera</taxon>
        <taxon>Endopterygota</taxon>
        <taxon>Lepidoptera</taxon>
        <taxon>Glossata</taxon>
        <taxon>Ditrysia</taxon>
        <taxon>Tineoidea</taxon>
        <taxon>Psychidae</taxon>
        <taxon>Oiketicinae</taxon>
        <taxon>Eumeta</taxon>
    </lineage>
</organism>
<evidence type="ECO:0000313" key="2">
    <source>
        <dbReference type="Proteomes" id="UP000299102"/>
    </source>
</evidence>
<reference evidence="1 2" key="1">
    <citation type="journal article" date="2019" name="Commun. Biol.">
        <title>The bagworm genome reveals a unique fibroin gene that provides high tensile strength.</title>
        <authorList>
            <person name="Kono N."/>
            <person name="Nakamura H."/>
            <person name="Ohtoshi R."/>
            <person name="Tomita M."/>
            <person name="Numata K."/>
            <person name="Arakawa K."/>
        </authorList>
    </citation>
    <scope>NUCLEOTIDE SEQUENCE [LARGE SCALE GENOMIC DNA]</scope>
</reference>
<name>A0A4C1YMM9_EUMVA</name>
<proteinExistence type="predicted"/>
<gene>
    <name evidence="1" type="ORF">EVAR_62562_1</name>
</gene>
<evidence type="ECO:0000313" key="1">
    <source>
        <dbReference type="EMBL" id="GBP77486.1"/>
    </source>
</evidence>
<accession>A0A4C1YMM9</accession>
<comment type="caution">
    <text evidence="1">The sequence shown here is derived from an EMBL/GenBank/DDBJ whole genome shotgun (WGS) entry which is preliminary data.</text>
</comment>